<dbReference type="PANTHER" id="PTHR46481">
    <property type="entry name" value="ZINC FINGER BED DOMAIN-CONTAINING PROTEIN 4"/>
    <property type="match status" value="1"/>
</dbReference>
<dbReference type="InterPro" id="IPR025525">
    <property type="entry name" value="hAT-like_transposase_RNase-H"/>
</dbReference>
<dbReference type="Proteomes" id="UP000631114">
    <property type="component" value="Unassembled WGS sequence"/>
</dbReference>
<dbReference type="InterPro" id="IPR036236">
    <property type="entry name" value="Znf_C2H2_sf"/>
</dbReference>
<dbReference type="AlphaFoldDB" id="A0A835HQH7"/>
<keyword evidence="2" id="KW-0479">Metal-binding</keyword>
<keyword evidence="5" id="KW-0805">Transcription regulation</keyword>
<dbReference type="Pfam" id="PF02892">
    <property type="entry name" value="zf-BED"/>
    <property type="match status" value="1"/>
</dbReference>
<dbReference type="GO" id="GO:0008270">
    <property type="term" value="F:zinc ion binding"/>
    <property type="evidence" value="ECO:0007669"/>
    <property type="project" value="UniProtKB-KW"/>
</dbReference>
<evidence type="ECO:0000256" key="7">
    <source>
        <dbReference type="ARBA" id="ARBA00023163"/>
    </source>
</evidence>
<keyword evidence="3 9" id="KW-0863">Zinc-finger</keyword>
<sequence>MEFDKYGHIVVDGMLPQEHIPKVEDCPSPLMAMMPPPTESASSHPSNLINGYEATSSRKRRVNPGKSDSWNHFDVVDVKKDDGTLETKARCRYCRKLMSCVASNGTSHLRRHTESCLSKNTHSIRPEQVTTTPPGEVVVNSPFDQARACRDTAKLVIELELPFSWAEDSHFEEWVHSFNPHLEPISRHTIKDIVLENTYILNKIVDEGLEGIHHSLENIRRSIRHVRSSKVNLQKFSELCKRAGMIFKNLPPDIPCHWNTTYYMLDAAIPYQRIFELFFYDSIHDFIPSIIDWKNATVMRDLLKAFCESSKLFSGISNVSSSKFCHQLSNICLILSKYENDSSCRGVVGSMKSKLSEYWREIPLVLGLAACMDPRYKLTFLEVCLEVICGYEETHRLGGVVEKIKNALEELCKEYTKDSNVMKEVSDEYELKQGCNVEGSGVMSSASTQKEDLTFALPDTQSSTKKQAPSTKKQLIFVVIPDARSSTKH</sequence>
<evidence type="ECO:0000313" key="13">
    <source>
        <dbReference type="Proteomes" id="UP000631114"/>
    </source>
</evidence>
<organism evidence="12 13">
    <name type="scientific">Coptis chinensis</name>
    <dbReference type="NCBI Taxonomy" id="261450"/>
    <lineage>
        <taxon>Eukaryota</taxon>
        <taxon>Viridiplantae</taxon>
        <taxon>Streptophyta</taxon>
        <taxon>Embryophyta</taxon>
        <taxon>Tracheophyta</taxon>
        <taxon>Spermatophyta</taxon>
        <taxon>Magnoliopsida</taxon>
        <taxon>Ranunculales</taxon>
        <taxon>Ranunculaceae</taxon>
        <taxon>Coptidoideae</taxon>
        <taxon>Coptis</taxon>
    </lineage>
</organism>
<dbReference type="PROSITE" id="PS50808">
    <property type="entry name" value="ZF_BED"/>
    <property type="match status" value="1"/>
</dbReference>
<dbReference type="OrthoDB" id="1937726at2759"/>
<dbReference type="SUPFAM" id="SSF57667">
    <property type="entry name" value="beta-beta-alpha zinc fingers"/>
    <property type="match status" value="1"/>
</dbReference>
<evidence type="ECO:0000256" key="8">
    <source>
        <dbReference type="ARBA" id="ARBA00023242"/>
    </source>
</evidence>
<evidence type="ECO:0000256" key="4">
    <source>
        <dbReference type="ARBA" id="ARBA00022833"/>
    </source>
</evidence>
<feature type="region of interest" description="Disordered" evidence="10">
    <location>
        <begin position="36"/>
        <end position="68"/>
    </location>
</feature>
<proteinExistence type="predicted"/>
<evidence type="ECO:0000256" key="9">
    <source>
        <dbReference type="PROSITE-ProRule" id="PRU00027"/>
    </source>
</evidence>
<feature type="compositionally biased region" description="Polar residues" evidence="10">
    <location>
        <begin position="39"/>
        <end position="55"/>
    </location>
</feature>
<dbReference type="InterPro" id="IPR003656">
    <property type="entry name" value="Znf_BED"/>
</dbReference>
<protein>
    <recommendedName>
        <fullName evidence="11">BED-type domain-containing protein</fullName>
    </recommendedName>
</protein>
<dbReference type="GO" id="GO:0009791">
    <property type="term" value="P:post-embryonic development"/>
    <property type="evidence" value="ECO:0007669"/>
    <property type="project" value="UniProtKB-ARBA"/>
</dbReference>
<dbReference type="GO" id="GO:0003677">
    <property type="term" value="F:DNA binding"/>
    <property type="evidence" value="ECO:0007669"/>
    <property type="project" value="UniProtKB-KW"/>
</dbReference>
<evidence type="ECO:0000256" key="1">
    <source>
        <dbReference type="ARBA" id="ARBA00004123"/>
    </source>
</evidence>
<keyword evidence="7" id="KW-0804">Transcription</keyword>
<evidence type="ECO:0000256" key="2">
    <source>
        <dbReference type="ARBA" id="ARBA00022723"/>
    </source>
</evidence>
<accession>A0A835HQH7</accession>
<reference evidence="12 13" key="1">
    <citation type="submission" date="2020-10" db="EMBL/GenBank/DDBJ databases">
        <title>The Coptis chinensis genome and diversification of protoberbering-type alkaloids.</title>
        <authorList>
            <person name="Wang B."/>
            <person name="Shu S."/>
            <person name="Song C."/>
            <person name="Liu Y."/>
        </authorList>
    </citation>
    <scope>NUCLEOTIDE SEQUENCE [LARGE SCALE GENOMIC DNA]</scope>
    <source>
        <strain evidence="12">HL-2020</strain>
        <tissue evidence="12">Leaf</tissue>
    </source>
</reference>
<name>A0A835HQH7_9MAGN</name>
<evidence type="ECO:0000256" key="3">
    <source>
        <dbReference type="ARBA" id="ARBA00022771"/>
    </source>
</evidence>
<dbReference type="PANTHER" id="PTHR46481:SF10">
    <property type="entry name" value="ZINC FINGER BED DOMAIN-CONTAINING PROTEIN 39"/>
    <property type="match status" value="1"/>
</dbReference>
<comment type="subcellular location">
    <subcellularLocation>
        <location evidence="1">Nucleus</location>
    </subcellularLocation>
</comment>
<evidence type="ECO:0000259" key="11">
    <source>
        <dbReference type="PROSITE" id="PS50808"/>
    </source>
</evidence>
<keyword evidence="8" id="KW-0539">Nucleus</keyword>
<keyword evidence="6" id="KW-0238">DNA-binding</keyword>
<dbReference type="SMART" id="SM00614">
    <property type="entry name" value="ZnF_BED"/>
    <property type="match status" value="1"/>
</dbReference>
<dbReference type="Pfam" id="PF14372">
    <property type="entry name" value="hAT-like_RNase-H"/>
    <property type="match status" value="1"/>
</dbReference>
<comment type="caution">
    <text evidence="12">The sequence shown here is derived from an EMBL/GenBank/DDBJ whole genome shotgun (WGS) entry which is preliminary data.</text>
</comment>
<evidence type="ECO:0000256" key="6">
    <source>
        <dbReference type="ARBA" id="ARBA00023125"/>
    </source>
</evidence>
<dbReference type="InterPro" id="IPR012337">
    <property type="entry name" value="RNaseH-like_sf"/>
</dbReference>
<feature type="domain" description="BED-type" evidence="11">
    <location>
        <begin position="64"/>
        <end position="129"/>
    </location>
</feature>
<dbReference type="InterPro" id="IPR052035">
    <property type="entry name" value="ZnF_BED_domain_contain"/>
</dbReference>
<evidence type="ECO:0000256" key="10">
    <source>
        <dbReference type="SAM" id="MobiDB-lite"/>
    </source>
</evidence>
<evidence type="ECO:0000313" key="12">
    <source>
        <dbReference type="EMBL" id="KAF9602734.1"/>
    </source>
</evidence>
<dbReference type="GO" id="GO:0005634">
    <property type="term" value="C:nucleus"/>
    <property type="evidence" value="ECO:0007669"/>
    <property type="project" value="UniProtKB-SubCell"/>
</dbReference>
<dbReference type="SUPFAM" id="SSF53098">
    <property type="entry name" value="Ribonuclease H-like"/>
    <property type="match status" value="1"/>
</dbReference>
<keyword evidence="13" id="KW-1185">Reference proteome</keyword>
<dbReference type="EMBL" id="JADFTS010000006">
    <property type="protein sequence ID" value="KAF9602734.1"/>
    <property type="molecule type" value="Genomic_DNA"/>
</dbReference>
<evidence type="ECO:0000256" key="5">
    <source>
        <dbReference type="ARBA" id="ARBA00023015"/>
    </source>
</evidence>
<keyword evidence="4" id="KW-0862">Zinc</keyword>
<gene>
    <name evidence="12" type="ORF">IFM89_030622</name>
</gene>